<keyword evidence="3" id="KW-1185">Reference proteome</keyword>
<organism evidence="2 3">
    <name type="scientific">Entamoeba invadens IP1</name>
    <dbReference type="NCBI Taxonomy" id="370355"/>
    <lineage>
        <taxon>Eukaryota</taxon>
        <taxon>Amoebozoa</taxon>
        <taxon>Evosea</taxon>
        <taxon>Archamoebae</taxon>
        <taxon>Mastigamoebida</taxon>
        <taxon>Entamoebidae</taxon>
        <taxon>Entamoeba</taxon>
    </lineage>
</organism>
<protein>
    <submittedName>
        <fullName evidence="2">Uncharacterized protein</fullName>
    </submittedName>
</protein>
<reference evidence="2 3" key="1">
    <citation type="submission" date="2012-10" db="EMBL/GenBank/DDBJ databases">
        <authorList>
            <person name="Zafar N."/>
            <person name="Inman J."/>
            <person name="Hall N."/>
            <person name="Lorenzi H."/>
            <person name="Caler E."/>
        </authorList>
    </citation>
    <scope>NUCLEOTIDE SEQUENCE [LARGE SCALE GENOMIC DNA]</scope>
    <source>
        <strain evidence="2 3">IP1</strain>
    </source>
</reference>
<evidence type="ECO:0000256" key="1">
    <source>
        <dbReference type="SAM" id="MobiDB-lite"/>
    </source>
</evidence>
<name>A0A0A1UBC0_ENTIV</name>
<evidence type="ECO:0000313" key="2">
    <source>
        <dbReference type="EMBL" id="ELP89501.1"/>
    </source>
</evidence>
<dbReference type="KEGG" id="eiv:EIN_391560"/>
<feature type="compositionally biased region" description="Basic and acidic residues" evidence="1">
    <location>
        <begin position="1"/>
        <end position="10"/>
    </location>
</feature>
<dbReference type="EMBL" id="KB206629">
    <property type="protein sequence ID" value="ELP89501.1"/>
    <property type="molecule type" value="Genomic_DNA"/>
</dbReference>
<evidence type="ECO:0000313" key="3">
    <source>
        <dbReference type="Proteomes" id="UP000014680"/>
    </source>
</evidence>
<dbReference type="Proteomes" id="UP000014680">
    <property type="component" value="Unassembled WGS sequence"/>
</dbReference>
<accession>A0A0A1UBC0</accession>
<gene>
    <name evidence="2" type="ORF">EIN_391560</name>
</gene>
<dbReference type="VEuPathDB" id="AmoebaDB:EIN_391560"/>
<dbReference type="AlphaFoldDB" id="A0A0A1UBC0"/>
<dbReference type="GeneID" id="14888379"/>
<sequence length="135" mass="15168">MSVEIEKNKMENPLSGGDKQIPKINFPHLDNGLVEECIAQANGDIAKVAELLAKSVGPLGYDDEDGLLEYSDEELSESSEDKCKIENSLPPSINTKWENLKAKLTPEELDVMENVLRLRMYKMCDSLVQSLFEKH</sequence>
<dbReference type="RefSeq" id="XP_004256272.1">
    <property type="nucleotide sequence ID" value="XM_004256224.1"/>
</dbReference>
<proteinExistence type="predicted"/>
<feature type="region of interest" description="Disordered" evidence="1">
    <location>
        <begin position="1"/>
        <end position="21"/>
    </location>
</feature>